<dbReference type="GO" id="GO:0005886">
    <property type="term" value="C:plasma membrane"/>
    <property type="evidence" value="ECO:0007669"/>
    <property type="project" value="TreeGrafter"/>
</dbReference>
<dbReference type="Proteomes" id="UP000836841">
    <property type="component" value="Unassembled WGS sequence"/>
</dbReference>
<gene>
    <name evidence="1" type="ORF">TAV2_LOCUS4410</name>
</gene>
<name>A0AAU9RFT0_THLAR</name>
<protein>
    <submittedName>
        <fullName evidence="1">Uncharacterized protein</fullName>
    </submittedName>
</protein>
<keyword evidence="2" id="KW-1185">Reference proteome</keyword>
<dbReference type="InterPro" id="IPR045272">
    <property type="entry name" value="ANXUR1/2-like"/>
</dbReference>
<dbReference type="Gene3D" id="1.10.510.10">
    <property type="entry name" value="Transferase(Phosphotransferase) domain 1"/>
    <property type="match status" value="1"/>
</dbReference>
<dbReference type="GO" id="GO:0009506">
    <property type="term" value="C:plasmodesma"/>
    <property type="evidence" value="ECO:0007669"/>
    <property type="project" value="TreeGrafter"/>
</dbReference>
<sequence length="117" mass="13164">MIVSQDEDEVNLVRWFKTNLEMNMVDGILDPCLMNKIAPECLREYVNIAVNCVRDEGIERPTIEDVLGSLKCALQLQEKWEYSKELGDEIDKNMGSVGGMSCASLGDSDYLSSNLLR</sequence>
<dbReference type="GO" id="GO:0004714">
    <property type="term" value="F:transmembrane receptor protein tyrosine kinase activity"/>
    <property type="evidence" value="ECO:0007669"/>
    <property type="project" value="InterPro"/>
</dbReference>
<dbReference type="AlphaFoldDB" id="A0AAU9RFT0"/>
<accession>A0AAU9RFT0</accession>
<organism evidence="1 2">
    <name type="scientific">Thlaspi arvense</name>
    <name type="common">Field penny-cress</name>
    <dbReference type="NCBI Taxonomy" id="13288"/>
    <lineage>
        <taxon>Eukaryota</taxon>
        <taxon>Viridiplantae</taxon>
        <taxon>Streptophyta</taxon>
        <taxon>Embryophyta</taxon>
        <taxon>Tracheophyta</taxon>
        <taxon>Spermatophyta</taxon>
        <taxon>Magnoliopsida</taxon>
        <taxon>eudicotyledons</taxon>
        <taxon>Gunneridae</taxon>
        <taxon>Pentapetalae</taxon>
        <taxon>rosids</taxon>
        <taxon>malvids</taxon>
        <taxon>Brassicales</taxon>
        <taxon>Brassicaceae</taxon>
        <taxon>Thlaspideae</taxon>
        <taxon>Thlaspi</taxon>
    </lineage>
</organism>
<comment type="caution">
    <text evidence="1">The sequence shown here is derived from an EMBL/GenBank/DDBJ whole genome shotgun (WGS) entry which is preliminary data.</text>
</comment>
<dbReference type="PANTHER" id="PTHR27003">
    <property type="entry name" value="OS07G0166700 PROTEIN"/>
    <property type="match status" value="1"/>
</dbReference>
<proteinExistence type="predicted"/>
<dbReference type="PANTHER" id="PTHR27003:SF451">
    <property type="entry name" value="PROTEIN KINASE DOMAIN-CONTAINING PROTEIN"/>
    <property type="match status" value="1"/>
</dbReference>
<evidence type="ECO:0000313" key="2">
    <source>
        <dbReference type="Proteomes" id="UP000836841"/>
    </source>
</evidence>
<reference evidence="1 2" key="1">
    <citation type="submission" date="2022-03" db="EMBL/GenBank/DDBJ databases">
        <authorList>
            <person name="Nunn A."/>
            <person name="Chopra R."/>
            <person name="Nunn A."/>
            <person name="Contreras Garrido A."/>
        </authorList>
    </citation>
    <scope>NUCLEOTIDE SEQUENCE [LARGE SCALE GENOMIC DNA]</scope>
</reference>
<evidence type="ECO:0000313" key="1">
    <source>
        <dbReference type="EMBL" id="CAH2041154.1"/>
    </source>
</evidence>
<dbReference type="EMBL" id="CAJVSB020000080">
    <property type="protein sequence ID" value="CAH2041154.1"/>
    <property type="molecule type" value="Genomic_DNA"/>
</dbReference>